<protein>
    <recommendedName>
        <fullName evidence="2">NAD/GMP synthase domain-containing protein</fullName>
    </recommendedName>
</protein>
<reference evidence="4" key="2">
    <citation type="submission" date="2011-06" db="EMBL/GenBank/DDBJ databases">
        <title>The complete genome of Flexistipes sinusarabici DSM 4947.</title>
        <authorList>
            <person name="Lucas S."/>
            <person name="Han J."/>
            <person name="Lapidus A."/>
            <person name="Bruce D."/>
            <person name="Goodwin L."/>
            <person name="Pitluck S."/>
            <person name="Peters L."/>
            <person name="Kyrpides N."/>
            <person name="Mavromatis K."/>
            <person name="Ivanova N."/>
            <person name="Mikhailova N."/>
            <person name="Chertkov O."/>
            <person name="Detter J.C."/>
            <person name="Tapia R."/>
            <person name="Han C."/>
            <person name="Land M."/>
            <person name="Hauser L."/>
            <person name="Markowitz V."/>
            <person name="Cheng J.-F."/>
            <person name="Hugenholtz P."/>
            <person name="Woyke T."/>
            <person name="Wu D."/>
            <person name="Spring S."/>
            <person name="Schroeder M."/>
            <person name="Brambilla E."/>
            <person name="Klenk H.-P."/>
            <person name="Eisen J.A."/>
        </authorList>
    </citation>
    <scope>NUCLEOTIDE SEQUENCE [LARGE SCALE GENOMIC DNA]</scope>
    <source>
        <strain evidence="4">DSM 4947 / MAS 10</strain>
    </source>
</reference>
<sequence length="239" mass="27104">MKYFKNYKSCIVALSGGIDSAAVLKLAVDEMGADNVAAATCINSHVFNYEIKNAELIANTLGVKWYTFTSTPSEEFFENVADKCYYCKKSVIAEIFKIAEKYGYQAVCDGSNKDDLDDYRPGMKILNEYGVFSPLLEAEMGKKDAETIAGKICNAEIFFNTESCAATRIKTGRITEARLEKIEKIEDKLRYNYPGIRVRDYGETAKIEFKIIKHLTRLDREIIENVVRKFFENVEFGDS</sequence>
<evidence type="ECO:0000313" key="4">
    <source>
        <dbReference type="Proteomes" id="UP000006621"/>
    </source>
</evidence>
<dbReference type="InterPro" id="IPR005232">
    <property type="entry name" value="LarE"/>
</dbReference>
<dbReference type="PIRSF" id="PIRSF006661">
    <property type="entry name" value="PP-lp_UCP006661"/>
    <property type="match status" value="1"/>
</dbReference>
<feature type="active site" description="Nucleophile and sulfur donor" evidence="1">
    <location>
        <position position="164"/>
    </location>
</feature>
<evidence type="ECO:0000313" key="3">
    <source>
        <dbReference type="EMBL" id="AEI14266.1"/>
    </source>
</evidence>
<dbReference type="SUPFAM" id="SSF52402">
    <property type="entry name" value="Adenine nucleotide alpha hydrolases-like"/>
    <property type="match status" value="1"/>
</dbReference>
<proteinExistence type="predicted"/>
<dbReference type="InterPro" id="IPR014729">
    <property type="entry name" value="Rossmann-like_a/b/a_fold"/>
</dbReference>
<dbReference type="InterPro" id="IPR022310">
    <property type="entry name" value="NAD/GMP_synthase"/>
</dbReference>
<dbReference type="EMBL" id="CP002858">
    <property type="protein sequence ID" value="AEI14266.1"/>
    <property type="molecule type" value="Genomic_DNA"/>
</dbReference>
<dbReference type="RefSeq" id="WP_013885772.1">
    <property type="nucleotide sequence ID" value="NC_015672.1"/>
</dbReference>
<reference evidence="3 4" key="1">
    <citation type="journal article" date="2011" name="Stand. Genomic Sci.">
        <title>Genome sequence of the moderately thermophilic halophile Flexistipes sinusarabici strain (MAS10).</title>
        <authorList>
            <person name="Lapidus A."/>
            <person name="Chertkov O."/>
            <person name="Nolan M."/>
            <person name="Lucas S."/>
            <person name="Hammon N."/>
            <person name="Deshpande S."/>
            <person name="Cheng J.F."/>
            <person name="Tapia R."/>
            <person name="Han C."/>
            <person name="Goodwin L."/>
            <person name="Pitluck S."/>
            <person name="Liolios K."/>
            <person name="Pagani I."/>
            <person name="Ivanova N."/>
            <person name="Huntemann M."/>
            <person name="Mavromatis K."/>
            <person name="Mikhailova N."/>
            <person name="Pati A."/>
            <person name="Chen A."/>
            <person name="Palaniappan K."/>
            <person name="Land M."/>
            <person name="Hauser L."/>
            <person name="Brambilla E.M."/>
            <person name="Rohde M."/>
            <person name="Abt B."/>
            <person name="Spring S."/>
            <person name="Goker M."/>
            <person name="Bristow J."/>
            <person name="Eisen J.A."/>
            <person name="Markowitz V."/>
            <person name="Hugenholtz P."/>
            <person name="Kyrpides N.C."/>
            <person name="Klenk H.P."/>
            <person name="Woyke T."/>
        </authorList>
    </citation>
    <scope>NUCLEOTIDE SEQUENCE [LARGE SCALE GENOMIC DNA]</scope>
    <source>
        <strain evidence="4">DSM 4947 / MAS 10</strain>
    </source>
</reference>
<dbReference type="PANTHER" id="PTHR43169">
    <property type="entry name" value="EXSB FAMILY PROTEIN"/>
    <property type="match status" value="1"/>
</dbReference>
<dbReference type="Gene3D" id="3.40.50.620">
    <property type="entry name" value="HUPs"/>
    <property type="match status" value="1"/>
</dbReference>
<organism evidence="3 4">
    <name type="scientific">Flexistipes sinusarabici (strain ATCC 49648 / DSM 4947 / MAS 10)</name>
    <dbReference type="NCBI Taxonomy" id="717231"/>
    <lineage>
        <taxon>Bacteria</taxon>
        <taxon>Pseudomonadati</taxon>
        <taxon>Deferribacterota</taxon>
        <taxon>Deferribacteres</taxon>
        <taxon>Deferribacterales</taxon>
        <taxon>Flexistipitaceae</taxon>
        <taxon>Flexistipes</taxon>
    </lineage>
</organism>
<keyword evidence="4" id="KW-1185">Reference proteome</keyword>
<dbReference type="PANTHER" id="PTHR43169:SF2">
    <property type="entry name" value="NAD_GMP SYNTHASE DOMAIN-CONTAINING PROTEIN"/>
    <property type="match status" value="1"/>
</dbReference>
<dbReference type="HOGENOM" id="CLU_061181_3_1_0"/>
<dbReference type="STRING" id="717231.Flexsi_0587"/>
<feature type="domain" description="NAD/GMP synthase" evidence="2">
    <location>
        <begin position="6"/>
        <end position="80"/>
    </location>
</feature>
<accession>F8E9T3</accession>
<dbReference type="KEGG" id="fsi:Flexsi_0587"/>
<dbReference type="OrthoDB" id="9776919at2"/>
<dbReference type="GO" id="GO:0016783">
    <property type="term" value="F:sulfurtransferase activity"/>
    <property type="evidence" value="ECO:0007669"/>
    <property type="project" value="InterPro"/>
</dbReference>
<dbReference type="Proteomes" id="UP000006621">
    <property type="component" value="Chromosome"/>
</dbReference>
<evidence type="ECO:0000259" key="2">
    <source>
        <dbReference type="Pfam" id="PF02540"/>
    </source>
</evidence>
<dbReference type="InterPro" id="IPR052188">
    <property type="entry name" value="Ni-pincer_cofactor_biosynth"/>
</dbReference>
<evidence type="ECO:0000256" key="1">
    <source>
        <dbReference type="PIRSR" id="PIRSR006661-1"/>
    </source>
</evidence>
<dbReference type="Pfam" id="PF02540">
    <property type="entry name" value="NAD_synthase"/>
    <property type="match status" value="1"/>
</dbReference>
<name>F8E9T3_FLESM</name>
<dbReference type="AlphaFoldDB" id="F8E9T3"/>
<gene>
    <name evidence="3" type="ordered locus">Flexsi_0587</name>
</gene>
<dbReference type="GO" id="GO:0006163">
    <property type="term" value="P:purine nucleotide metabolic process"/>
    <property type="evidence" value="ECO:0007669"/>
    <property type="project" value="UniProtKB-ARBA"/>
</dbReference>
<dbReference type="eggNOG" id="COG1606">
    <property type="taxonomic scope" value="Bacteria"/>
</dbReference>